<name>A0AA89BZN1_PINIB</name>
<protein>
    <recommendedName>
        <fullName evidence="3">Heat shock 70 kDa protein 12B</fullName>
    </recommendedName>
</protein>
<comment type="caution">
    <text evidence="1">The sequence shown here is derived from an EMBL/GenBank/DDBJ whole genome shotgun (WGS) entry which is preliminary data.</text>
</comment>
<dbReference type="PANTHER" id="PTHR14187">
    <property type="entry name" value="ALPHA KINASE/ELONGATION FACTOR 2 KINASE"/>
    <property type="match status" value="1"/>
</dbReference>
<keyword evidence="2" id="KW-1185">Reference proteome</keyword>
<dbReference type="SUPFAM" id="SSF53067">
    <property type="entry name" value="Actin-like ATPase domain"/>
    <property type="match status" value="2"/>
</dbReference>
<gene>
    <name evidence="1" type="ORF">FSP39_017450</name>
</gene>
<sequence>MSDEAIPQEDYMYVAAIDFGTTFSGYAFAMRHNFLKDKANIHTTNWIAPSGGITSLKTPTTLLLNPDKSFNSFGYDAEAAYTSLSEDDKHENYFYFRRFKMSLFDRDKRLTRETKLKDMVGKKELPALEIFTHSIRYLKDHLLKRLENSGMKTLPGDIMWVLTVPAIWDDPAKQFMREAAEKADILGGQLKIALEPEAASVFCQVLPIEKLEGADSVGLRCFSPGSRYLVLDAGGGTVDITVHEVQRNGSLKELDCASGGAWGGIYVDQMFKEMLEDIVGKGVLEGFALANTSDYIALFHQFEAKKRNIPNDPSEKVTIKIPQTLIEMFEDDETGAFHRAIMESRYKDSLTLVKDKVRISNECFRSFFKEAADSIVDHVRNLLNSPKVKGTKNILMVGGFSESLLLQRTVRDAFPDCRVIIPQEAGLCVLKGAVIFGYRPKTIIGRVAKCTYGIASTTTFQHGKHRKEKLFMAEGKERCKDIFNKHVTLGDELKMDDVQSESEYFPIYKNQKSISLPVVTSCDLDPSYTDEKGCKKLGPLNLTFKNPEKGSEGVKCSMIFGETELKVKAEEKSSGQTVEAKFDFLSLE</sequence>
<evidence type="ECO:0000313" key="1">
    <source>
        <dbReference type="EMBL" id="KAK3100280.1"/>
    </source>
</evidence>
<dbReference type="CDD" id="cd10229">
    <property type="entry name" value="ASKHA_NBD_HSP70_HSPA12"/>
    <property type="match status" value="1"/>
</dbReference>
<dbReference type="PANTHER" id="PTHR14187:SF5">
    <property type="entry name" value="HEAT SHOCK 70 KDA PROTEIN 12A"/>
    <property type="match status" value="1"/>
</dbReference>
<evidence type="ECO:0008006" key="3">
    <source>
        <dbReference type="Google" id="ProtNLM"/>
    </source>
</evidence>
<accession>A0AA89BZN1</accession>
<dbReference type="Proteomes" id="UP001186944">
    <property type="component" value="Unassembled WGS sequence"/>
</dbReference>
<dbReference type="InterPro" id="IPR043129">
    <property type="entry name" value="ATPase_NBD"/>
</dbReference>
<proteinExistence type="predicted"/>
<dbReference type="AlphaFoldDB" id="A0AA89BZN1"/>
<dbReference type="Gene3D" id="3.30.420.40">
    <property type="match status" value="1"/>
</dbReference>
<organism evidence="1 2">
    <name type="scientific">Pinctada imbricata</name>
    <name type="common">Atlantic pearl-oyster</name>
    <name type="synonym">Pinctada martensii</name>
    <dbReference type="NCBI Taxonomy" id="66713"/>
    <lineage>
        <taxon>Eukaryota</taxon>
        <taxon>Metazoa</taxon>
        <taxon>Spiralia</taxon>
        <taxon>Lophotrochozoa</taxon>
        <taxon>Mollusca</taxon>
        <taxon>Bivalvia</taxon>
        <taxon>Autobranchia</taxon>
        <taxon>Pteriomorphia</taxon>
        <taxon>Pterioida</taxon>
        <taxon>Pterioidea</taxon>
        <taxon>Pteriidae</taxon>
        <taxon>Pinctada</taxon>
    </lineage>
</organism>
<evidence type="ECO:0000313" key="2">
    <source>
        <dbReference type="Proteomes" id="UP001186944"/>
    </source>
</evidence>
<reference evidence="1" key="1">
    <citation type="submission" date="2019-08" db="EMBL/GenBank/DDBJ databases">
        <title>The improved chromosome-level genome for the pearl oyster Pinctada fucata martensii using PacBio sequencing and Hi-C.</title>
        <authorList>
            <person name="Zheng Z."/>
        </authorList>
    </citation>
    <scope>NUCLEOTIDE SEQUENCE</scope>
    <source>
        <strain evidence="1">ZZ-2019</strain>
        <tissue evidence="1">Adductor muscle</tissue>
    </source>
</reference>
<dbReference type="EMBL" id="VSWD01000006">
    <property type="protein sequence ID" value="KAK3100280.1"/>
    <property type="molecule type" value="Genomic_DNA"/>
</dbReference>